<evidence type="ECO:0000256" key="7">
    <source>
        <dbReference type="SAM" id="MobiDB-lite"/>
    </source>
</evidence>
<dbReference type="AlphaFoldDB" id="A0A137S944"/>
<dbReference type="Pfam" id="PF07729">
    <property type="entry name" value="FCD"/>
    <property type="match status" value="1"/>
</dbReference>
<dbReference type="InterPro" id="IPR036388">
    <property type="entry name" value="WH-like_DNA-bd_sf"/>
</dbReference>
<dbReference type="PANTHER" id="PTHR43537:SF34">
    <property type="entry name" value="PYRUVATE DEHYDROGENASE COMPLEX REPRESSOR"/>
    <property type="match status" value="1"/>
</dbReference>
<dbReference type="EMBL" id="LOCO01000012">
    <property type="protein sequence ID" value="KXO08967.1"/>
    <property type="molecule type" value="Genomic_DNA"/>
</dbReference>
<keyword evidence="10" id="KW-1185">Reference proteome</keyword>
<evidence type="ECO:0000256" key="3">
    <source>
        <dbReference type="ARBA" id="ARBA00023125"/>
    </source>
</evidence>
<evidence type="ECO:0000256" key="2">
    <source>
        <dbReference type="ARBA" id="ARBA00023015"/>
    </source>
</evidence>
<gene>
    <name evidence="9" type="ORF">J122_2448</name>
</gene>
<evidence type="ECO:0000256" key="1">
    <source>
        <dbReference type="ARBA" id="ARBA00022491"/>
    </source>
</evidence>
<dbReference type="PATRIC" id="fig|1306954.6.peg.735"/>
<evidence type="ECO:0000259" key="8">
    <source>
        <dbReference type="PROSITE" id="PS50949"/>
    </source>
</evidence>
<dbReference type="Pfam" id="PF00392">
    <property type="entry name" value="GntR"/>
    <property type="match status" value="1"/>
</dbReference>
<dbReference type="Gene3D" id="1.10.10.10">
    <property type="entry name" value="Winged helix-like DNA-binding domain superfamily/Winged helix DNA-binding domain"/>
    <property type="match status" value="1"/>
</dbReference>
<dbReference type="InterPro" id="IPR036390">
    <property type="entry name" value="WH_DNA-bd_sf"/>
</dbReference>
<keyword evidence="4" id="KW-0804">Transcription</keyword>
<dbReference type="PRINTS" id="PR00035">
    <property type="entry name" value="HTHGNTR"/>
</dbReference>
<feature type="compositionally biased region" description="Basic residues" evidence="7">
    <location>
        <begin position="245"/>
        <end position="254"/>
    </location>
</feature>
<dbReference type="SMART" id="SM00345">
    <property type="entry name" value="HTH_GNTR"/>
    <property type="match status" value="1"/>
</dbReference>
<accession>A0A137S944</accession>
<evidence type="ECO:0000313" key="9">
    <source>
        <dbReference type="EMBL" id="KXO08967.1"/>
    </source>
</evidence>
<dbReference type="PANTHER" id="PTHR43537">
    <property type="entry name" value="TRANSCRIPTIONAL REGULATOR, GNTR FAMILY"/>
    <property type="match status" value="1"/>
</dbReference>
<name>A0A137S944_9GAMM</name>
<feature type="domain" description="HTH gntR-type" evidence="8">
    <location>
        <begin position="9"/>
        <end position="77"/>
    </location>
</feature>
<reference evidence="10" key="1">
    <citation type="submission" date="2015-12" db="EMBL/GenBank/DDBJ databases">
        <authorList>
            <person name="Lima A."/>
            <person name="Farahani Zayas N."/>
            <person name="Castro Da Silva M.A."/>
            <person name="Cabral A."/>
            <person name="Pessatti M.L."/>
        </authorList>
    </citation>
    <scope>NUCLEOTIDE SEQUENCE [LARGE SCALE GENOMIC DNA]</scope>
    <source>
        <strain evidence="10">LAMA 842</strain>
    </source>
</reference>
<evidence type="ECO:0000256" key="5">
    <source>
        <dbReference type="ARBA" id="ARBA00037357"/>
    </source>
</evidence>
<dbReference type="SUPFAM" id="SSF48008">
    <property type="entry name" value="GntR ligand-binding domain-like"/>
    <property type="match status" value="1"/>
</dbReference>
<evidence type="ECO:0000313" key="10">
    <source>
        <dbReference type="Proteomes" id="UP000070282"/>
    </source>
</evidence>
<protein>
    <recommendedName>
        <fullName evidence="6">Pyruvate dehydrogenase complex repressor</fullName>
    </recommendedName>
</protein>
<dbReference type="Gene3D" id="1.20.120.530">
    <property type="entry name" value="GntR ligand-binding domain-like"/>
    <property type="match status" value="1"/>
</dbReference>
<dbReference type="RefSeq" id="WP_061332492.1">
    <property type="nucleotide sequence ID" value="NZ_LOCO01000012.1"/>
</dbReference>
<evidence type="ECO:0000256" key="4">
    <source>
        <dbReference type="ARBA" id="ARBA00023163"/>
    </source>
</evidence>
<dbReference type="CDD" id="cd07377">
    <property type="entry name" value="WHTH_GntR"/>
    <property type="match status" value="1"/>
</dbReference>
<dbReference type="InterPro" id="IPR008920">
    <property type="entry name" value="TF_FadR/GntR_C"/>
</dbReference>
<proteinExistence type="predicted"/>
<comment type="function">
    <text evidence="5">Transcriptional repressor for the pyruvate dehydrogenase complex genes aceEF and lpd.</text>
</comment>
<dbReference type="GO" id="GO:0003700">
    <property type="term" value="F:DNA-binding transcription factor activity"/>
    <property type="evidence" value="ECO:0007669"/>
    <property type="project" value="InterPro"/>
</dbReference>
<comment type="caution">
    <text evidence="9">The sequence shown here is derived from an EMBL/GenBank/DDBJ whole genome shotgun (WGS) entry which is preliminary data.</text>
</comment>
<evidence type="ECO:0000256" key="6">
    <source>
        <dbReference type="ARBA" id="ARBA00039592"/>
    </source>
</evidence>
<dbReference type="SUPFAM" id="SSF46785">
    <property type="entry name" value="Winged helix' DNA-binding domain"/>
    <property type="match status" value="1"/>
</dbReference>
<keyword evidence="3" id="KW-0238">DNA-binding</keyword>
<dbReference type="Proteomes" id="UP000070282">
    <property type="component" value="Unassembled WGS sequence"/>
</dbReference>
<dbReference type="SMART" id="SM00895">
    <property type="entry name" value="FCD"/>
    <property type="match status" value="1"/>
</dbReference>
<keyword evidence="2" id="KW-0805">Transcription regulation</keyword>
<dbReference type="PROSITE" id="PS50949">
    <property type="entry name" value="HTH_GNTR"/>
    <property type="match status" value="1"/>
</dbReference>
<feature type="region of interest" description="Disordered" evidence="7">
    <location>
        <begin position="237"/>
        <end position="261"/>
    </location>
</feature>
<organism evidence="9 10">
    <name type="scientific">Marinobacter excellens LAMA 842</name>
    <dbReference type="NCBI Taxonomy" id="1306954"/>
    <lineage>
        <taxon>Bacteria</taxon>
        <taxon>Pseudomonadati</taxon>
        <taxon>Pseudomonadota</taxon>
        <taxon>Gammaproteobacteria</taxon>
        <taxon>Pseudomonadales</taxon>
        <taxon>Marinobacteraceae</taxon>
        <taxon>Marinobacter</taxon>
    </lineage>
</organism>
<dbReference type="InterPro" id="IPR011711">
    <property type="entry name" value="GntR_C"/>
</dbReference>
<dbReference type="FunFam" id="1.10.10.10:FF:000048">
    <property type="entry name" value="Pyruvate dehydrogenase complex transcriptional repressor"/>
    <property type="match status" value="1"/>
</dbReference>
<keyword evidence="1" id="KW-0678">Repressor</keyword>
<sequence length="261" mass="29318">MAINQVAPRRLADTIVEQLETMILEGTLQPGQQLPPERVLAEQFGVSRPSLREAIQKLAAKGLLHSRQGGGNFVTETLGASFSDPLIKLLETHPEAHRDLLEFRRTLEADCAFYAAQRATEVDRQYLTQAWTALDACYRDSSGNNLEAEGAADARFHMAIAEASHNVVLMHTMRNLFNMLKNNIVTNIGGMYARAAKTRQGLVDQHSRLFQAIMEGRAEDARAIAGHHIEFVQQTISEHSENERRKQRALRRERHNADEQA</sequence>
<dbReference type="InterPro" id="IPR000524">
    <property type="entry name" value="Tscrpt_reg_HTH_GntR"/>
</dbReference>
<dbReference type="GO" id="GO:0003677">
    <property type="term" value="F:DNA binding"/>
    <property type="evidence" value="ECO:0007669"/>
    <property type="project" value="UniProtKB-KW"/>
</dbReference>